<evidence type="ECO:0000256" key="1">
    <source>
        <dbReference type="SAM" id="Phobius"/>
    </source>
</evidence>
<gene>
    <name evidence="2" type="ORF">T01_12079</name>
    <name evidence="3" type="ORF">T01_12411</name>
</gene>
<dbReference type="Proteomes" id="UP000054776">
    <property type="component" value="Unassembled WGS sequence"/>
</dbReference>
<keyword evidence="1" id="KW-1133">Transmembrane helix</keyword>
<evidence type="ECO:0000313" key="2">
    <source>
        <dbReference type="EMBL" id="KRY28129.1"/>
    </source>
</evidence>
<dbReference type="AlphaFoldDB" id="A0A0V1AV12"/>
<name>A0A0V1AV12_TRISP</name>
<dbReference type="EMBL" id="JYDH01000218">
    <property type="protein sequence ID" value="KRY28129.1"/>
    <property type="molecule type" value="Genomic_DNA"/>
</dbReference>
<dbReference type="EMBL" id="JYDH01000218">
    <property type="protein sequence ID" value="KRY28140.1"/>
    <property type="molecule type" value="Genomic_DNA"/>
</dbReference>
<keyword evidence="4" id="KW-1185">Reference proteome</keyword>
<proteinExistence type="predicted"/>
<comment type="caution">
    <text evidence="3">The sequence shown here is derived from an EMBL/GenBank/DDBJ whole genome shotgun (WGS) entry which is preliminary data.</text>
</comment>
<sequence>MRVYQPSAAAPLQSLMPKIAGPAEERNEQRMPANKQHAGERLRFQQPIYMPTSLLDFLCFFFFFCFFFFLRRLMVPFHLNQVCVVKAASLAKDLGVKSAGRRSVLPLRTYFHILPLVLSISLSIQVTNSHACAGFLFHPTPNRLGVTNLAFSPH</sequence>
<reference evidence="3 4" key="1">
    <citation type="submission" date="2015-01" db="EMBL/GenBank/DDBJ databases">
        <title>Evolution of Trichinella species and genotypes.</title>
        <authorList>
            <person name="Korhonen P.K."/>
            <person name="Edoardo P."/>
            <person name="Giuseppe L.R."/>
            <person name="Gasser R.B."/>
        </authorList>
    </citation>
    <scope>NUCLEOTIDE SEQUENCE [LARGE SCALE GENOMIC DNA]</scope>
    <source>
        <strain evidence="3">ISS3</strain>
    </source>
</reference>
<evidence type="ECO:0000313" key="3">
    <source>
        <dbReference type="EMBL" id="KRY28140.1"/>
    </source>
</evidence>
<protein>
    <submittedName>
        <fullName evidence="3">Uncharacterized protein</fullName>
    </submittedName>
</protein>
<keyword evidence="1" id="KW-0472">Membrane</keyword>
<evidence type="ECO:0000313" key="4">
    <source>
        <dbReference type="Proteomes" id="UP000054776"/>
    </source>
</evidence>
<organism evidence="3 4">
    <name type="scientific">Trichinella spiralis</name>
    <name type="common">Trichina worm</name>
    <dbReference type="NCBI Taxonomy" id="6334"/>
    <lineage>
        <taxon>Eukaryota</taxon>
        <taxon>Metazoa</taxon>
        <taxon>Ecdysozoa</taxon>
        <taxon>Nematoda</taxon>
        <taxon>Enoplea</taxon>
        <taxon>Dorylaimia</taxon>
        <taxon>Trichinellida</taxon>
        <taxon>Trichinellidae</taxon>
        <taxon>Trichinella</taxon>
    </lineage>
</organism>
<keyword evidence="1" id="KW-0812">Transmembrane</keyword>
<feature type="transmembrane region" description="Helical" evidence="1">
    <location>
        <begin position="48"/>
        <end position="70"/>
    </location>
</feature>
<dbReference type="InParanoid" id="A0A0V1AV12"/>
<accession>A0A0V1AV12</accession>